<accession>A0ABV8R357</accession>
<protein>
    <submittedName>
        <fullName evidence="2">Uncharacterized protein</fullName>
    </submittedName>
</protein>
<dbReference type="Proteomes" id="UP001595773">
    <property type="component" value="Unassembled WGS sequence"/>
</dbReference>
<dbReference type="RefSeq" id="WP_230066840.1">
    <property type="nucleotide sequence ID" value="NZ_BAABLL010000008.1"/>
</dbReference>
<keyword evidence="1" id="KW-0472">Membrane</keyword>
<feature type="transmembrane region" description="Helical" evidence="1">
    <location>
        <begin position="37"/>
        <end position="54"/>
    </location>
</feature>
<organism evidence="2 3">
    <name type="scientific">Arthrobacter cryoconiti</name>
    <dbReference type="NCBI Taxonomy" id="748907"/>
    <lineage>
        <taxon>Bacteria</taxon>
        <taxon>Bacillati</taxon>
        <taxon>Actinomycetota</taxon>
        <taxon>Actinomycetes</taxon>
        <taxon>Micrococcales</taxon>
        <taxon>Micrococcaceae</taxon>
        <taxon>Arthrobacter</taxon>
    </lineage>
</organism>
<evidence type="ECO:0000256" key="1">
    <source>
        <dbReference type="SAM" id="Phobius"/>
    </source>
</evidence>
<evidence type="ECO:0000313" key="2">
    <source>
        <dbReference type="EMBL" id="MFC4266482.1"/>
    </source>
</evidence>
<feature type="transmembrane region" description="Helical" evidence="1">
    <location>
        <begin position="75"/>
        <end position="94"/>
    </location>
</feature>
<comment type="caution">
    <text evidence="2">The sequence shown here is derived from an EMBL/GenBank/DDBJ whole genome shotgun (WGS) entry which is preliminary data.</text>
</comment>
<evidence type="ECO:0000313" key="3">
    <source>
        <dbReference type="Proteomes" id="UP001595773"/>
    </source>
</evidence>
<feature type="transmembrane region" description="Helical" evidence="1">
    <location>
        <begin position="100"/>
        <end position="120"/>
    </location>
</feature>
<gene>
    <name evidence="2" type="ORF">ACFOW9_12800</name>
</gene>
<sequence length="197" mass="21191">MGKNREARIRIASGTLMALLALLTVILLLVLPKFGGGSTVGVVIGLVLSALTLAKATTFLRAGANATYWTRRSSPIVNGIVALFIVLALGSQLLNPRAEFAYFTAFAGLLLSNLFQVKAASEQKLRPVPRTLVVGMAIFTIAAVGATVWTVQAIPDASDVLVNTLVLSSIFLWLCTFLAIIQLYTEHWAPRRARRTP</sequence>
<dbReference type="EMBL" id="JBHSCQ010000020">
    <property type="protein sequence ID" value="MFC4266482.1"/>
    <property type="molecule type" value="Genomic_DNA"/>
</dbReference>
<feature type="transmembrane region" description="Helical" evidence="1">
    <location>
        <begin position="132"/>
        <end position="154"/>
    </location>
</feature>
<proteinExistence type="predicted"/>
<name>A0ABV8R357_9MICC</name>
<keyword evidence="1" id="KW-1133">Transmembrane helix</keyword>
<feature type="transmembrane region" description="Helical" evidence="1">
    <location>
        <begin position="160"/>
        <end position="185"/>
    </location>
</feature>
<feature type="transmembrane region" description="Helical" evidence="1">
    <location>
        <begin position="12"/>
        <end position="31"/>
    </location>
</feature>
<keyword evidence="3" id="KW-1185">Reference proteome</keyword>
<reference evidence="3" key="1">
    <citation type="journal article" date="2019" name="Int. J. Syst. Evol. Microbiol.">
        <title>The Global Catalogue of Microorganisms (GCM) 10K type strain sequencing project: providing services to taxonomists for standard genome sequencing and annotation.</title>
        <authorList>
            <consortium name="The Broad Institute Genomics Platform"/>
            <consortium name="The Broad Institute Genome Sequencing Center for Infectious Disease"/>
            <person name="Wu L."/>
            <person name="Ma J."/>
        </authorList>
    </citation>
    <scope>NUCLEOTIDE SEQUENCE [LARGE SCALE GENOMIC DNA]</scope>
    <source>
        <strain evidence="3">CGMCC 1.10698</strain>
    </source>
</reference>
<keyword evidence="1" id="KW-0812">Transmembrane</keyword>